<feature type="region of interest" description="Disordered" evidence="2">
    <location>
        <begin position="579"/>
        <end position="608"/>
    </location>
</feature>
<proteinExistence type="predicted"/>
<gene>
    <name evidence="3" type="ORF">AGOR_G00239740</name>
</gene>
<reference evidence="3" key="1">
    <citation type="submission" date="2021-01" db="EMBL/GenBank/DDBJ databases">
        <authorList>
            <person name="Zahm M."/>
            <person name="Roques C."/>
            <person name="Cabau C."/>
            <person name="Klopp C."/>
            <person name="Donnadieu C."/>
            <person name="Jouanno E."/>
            <person name="Lampietro C."/>
            <person name="Louis A."/>
            <person name="Herpin A."/>
            <person name="Echchiki A."/>
            <person name="Berthelot C."/>
            <person name="Parey E."/>
            <person name="Roest-Crollius H."/>
            <person name="Braasch I."/>
            <person name="Postlethwait J."/>
            <person name="Bobe J."/>
            <person name="Montfort J."/>
            <person name="Bouchez O."/>
            <person name="Begum T."/>
            <person name="Mejri S."/>
            <person name="Adams A."/>
            <person name="Chen W.-J."/>
            <person name="Guiguen Y."/>
        </authorList>
    </citation>
    <scope>NUCLEOTIDE SEQUENCE</scope>
    <source>
        <tissue evidence="3">Blood</tissue>
    </source>
</reference>
<feature type="region of interest" description="Disordered" evidence="2">
    <location>
        <begin position="1050"/>
        <end position="1074"/>
    </location>
</feature>
<dbReference type="PANTHER" id="PTHR21510">
    <property type="entry name" value="AKNA DOMAIN-CONTAINING PROTEIN"/>
    <property type="match status" value="1"/>
</dbReference>
<feature type="compositionally biased region" description="Acidic residues" evidence="2">
    <location>
        <begin position="790"/>
        <end position="799"/>
    </location>
</feature>
<name>A0A8T3CJV2_9TELE</name>
<dbReference type="OrthoDB" id="9045614at2759"/>
<accession>A0A8T3CJV2</accession>
<feature type="compositionally biased region" description="Polar residues" evidence="2">
    <location>
        <begin position="852"/>
        <end position="891"/>
    </location>
</feature>
<feature type="region of interest" description="Disordered" evidence="2">
    <location>
        <begin position="962"/>
        <end position="991"/>
    </location>
</feature>
<feature type="region of interest" description="Disordered" evidence="2">
    <location>
        <begin position="1"/>
        <end position="46"/>
    </location>
</feature>
<dbReference type="Proteomes" id="UP000829720">
    <property type="component" value="Unassembled WGS sequence"/>
</dbReference>
<evidence type="ECO:0000256" key="1">
    <source>
        <dbReference type="SAM" id="Coils"/>
    </source>
</evidence>
<feature type="region of interest" description="Disordered" evidence="2">
    <location>
        <begin position="242"/>
        <end position="267"/>
    </location>
</feature>
<keyword evidence="1" id="KW-0175">Coiled coil</keyword>
<comment type="caution">
    <text evidence="3">The sequence shown here is derived from an EMBL/GenBank/DDBJ whole genome shotgun (WGS) entry which is preliminary data.</text>
</comment>
<evidence type="ECO:0000313" key="3">
    <source>
        <dbReference type="EMBL" id="KAI1882908.1"/>
    </source>
</evidence>
<protein>
    <submittedName>
        <fullName evidence="3">Uncharacterized protein</fullName>
    </submittedName>
</protein>
<organism evidence="3 4">
    <name type="scientific">Albula goreensis</name>
    <dbReference type="NCBI Taxonomy" id="1534307"/>
    <lineage>
        <taxon>Eukaryota</taxon>
        <taxon>Metazoa</taxon>
        <taxon>Chordata</taxon>
        <taxon>Craniata</taxon>
        <taxon>Vertebrata</taxon>
        <taxon>Euteleostomi</taxon>
        <taxon>Actinopterygii</taxon>
        <taxon>Neopterygii</taxon>
        <taxon>Teleostei</taxon>
        <taxon>Albuliformes</taxon>
        <taxon>Albulidae</taxon>
        <taxon>Albula</taxon>
    </lineage>
</organism>
<evidence type="ECO:0000256" key="2">
    <source>
        <dbReference type="SAM" id="MobiDB-lite"/>
    </source>
</evidence>
<dbReference type="PANTHER" id="PTHR21510:SF16">
    <property type="entry name" value="PROTEIN AKNAD1"/>
    <property type="match status" value="1"/>
</dbReference>
<feature type="region of interest" description="Disordered" evidence="2">
    <location>
        <begin position="720"/>
        <end position="774"/>
    </location>
</feature>
<feature type="coiled-coil region" evidence="1">
    <location>
        <begin position="515"/>
        <end position="542"/>
    </location>
</feature>
<dbReference type="AlphaFoldDB" id="A0A8T3CJV2"/>
<feature type="compositionally biased region" description="Polar residues" evidence="2">
    <location>
        <begin position="735"/>
        <end position="755"/>
    </location>
</feature>
<evidence type="ECO:0000313" key="4">
    <source>
        <dbReference type="Proteomes" id="UP000829720"/>
    </source>
</evidence>
<dbReference type="InterPro" id="IPR052655">
    <property type="entry name" value="AKNA_Centrosome-Trans_reg"/>
</dbReference>
<dbReference type="EMBL" id="JAERUA010000024">
    <property type="protein sequence ID" value="KAI1882908.1"/>
    <property type="molecule type" value="Genomic_DNA"/>
</dbReference>
<feature type="region of interest" description="Disordered" evidence="2">
    <location>
        <begin position="114"/>
        <end position="137"/>
    </location>
</feature>
<feature type="region of interest" description="Disordered" evidence="2">
    <location>
        <begin position="852"/>
        <end position="896"/>
    </location>
</feature>
<sequence>MDKQGSSAGHAGTGEGMAGDSRDGSEVMSEVEQGNSQDQSEDVGQPSSVVWERVIRQSIFIDLSDDESLHFSDLQGAFNLCVSQESAPEGSFHLSENLDGSDLCEDTRDEDSVSENSLLDNSYCNQGDGAKGGGAREEWEHNIEARPNTMEVPVAHGYEEAGNTSEEDQEDLPYDGDFSDHDPYQTPCEQGCSAIAHSEIDADPKDEPLSSLVNSCLNNQDTVNDAGLSQAGGCEVIEKRSCSQGGDQSADPHAEGANGGQQDPESQGHVKLIEAAAGCCQPNGNMPGSDIRELLLQHFSQDELLNASLYIEAETMPEVSLADSLDETTLSKVLCSLKRSRDDCMQSKESELMASDGENQQEAEESRVSEDASPTGSDIAVSLHEEPVDCTRQSSPIPVEDVVQIQSPLLGRTRSCNELKYGQGQVHYPLPDFSKVAPKVKIPKASTMKPVCHPSSILRAQSSPSMLGKSPVSCKATVDLISKVLEDSFQPSEAPYVFSDPSQLKDEPSKSTALVHHLQAEYDKLLTKYAEAENLIDQLRLENKAQGPLDSMAFEGTESFEMQLPGNSLDELDPPLKYAHSTHRGCPEALDDPDIKPGQANQKQPSEGEKMTIELMEIISQFMQKVDDFKNCVTLMSIGISEQQMVFKSLMDAQDQLERNYIAKKEEHRAFEMQNYMGLARNTGEFDPERTVEGEIFRIGMRLEDIRELIDRNIRSQLSPLASSSTPAPFPLTDRTLSPSPSLSQDLMPSPSTRDSGMEKRATGPPYITADVAQTDSDACLERLGFASREEEEEEEADTDVGVTDDGILLPSPSAPQPSPQGTPESLQNCVRSEAVLLWDCVGGAPFSPVPQTATLSAQPQNASQRTVSPETDSGFGSSDLSPPATGQSPPHGQAGRLSLYSEQYSACINTSGSESEASCSAMQTATVRTASSWKQSEVLRQMSRTAHRMQGAAGVNSGLIEGDSHTPRQPGNCSVDGHLVPPPQTPGLSTEWKHEDMAAVETHSHICSCNNEALSALQLEVARLKQELEESLFQLPLITKRMDYLASKYKQEKKPKARPRAHVKTSPSSNRQR</sequence>
<keyword evidence="4" id="KW-1185">Reference proteome</keyword>
<feature type="region of interest" description="Disordered" evidence="2">
    <location>
        <begin position="786"/>
        <end position="827"/>
    </location>
</feature>
<feature type="region of interest" description="Disordered" evidence="2">
    <location>
        <begin position="350"/>
        <end position="377"/>
    </location>
</feature>
<feature type="compositionally biased region" description="Polar residues" evidence="2">
    <location>
        <begin position="114"/>
        <end position="125"/>
    </location>
</feature>
<feature type="compositionally biased region" description="Low complexity" evidence="2">
    <location>
        <begin position="720"/>
        <end position="733"/>
    </location>
</feature>